<gene>
    <name evidence="9" type="ORF">N7496_003491</name>
</gene>
<dbReference type="GO" id="GO:0004340">
    <property type="term" value="F:glucokinase activity"/>
    <property type="evidence" value="ECO:0007669"/>
    <property type="project" value="TreeGrafter"/>
</dbReference>
<dbReference type="InterPro" id="IPR022673">
    <property type="entry name" value="Hexokinase_C"/>
</dbReference>
<accession>A0A9W9SM18</accession>
<reference evidence="9" key="1">
    <citation type="submission" date="2022-11" db="EMBL/GenBank/DDBJ databases">
        <authorList>
            <person name="Petersen C."/>
        </authorList>
    </citation>
    <scope>NUCLEOTIDE SEQUENCE</scope>
    <source>
        <strain evidence="9">IBT 29864</strain>
    </source>
</reference>
<evidence type="ECO:0000313" key="9">
    <source>
        <dbReference type="EMBL" id="KAJ5381063.1"/>
    </source>
</evidence>
<keyword evidence="3 6" id="KW-0547">Nucleotide-binding</keyword>
<dbReference type="GO" id="GO:0005536">
    <property type="term" value="F:D-glucose binding"/>
    <property type="evidence" value="ECO:0007669"/>
    <property type="project" value="InterPro"/>
</dbReference>
<dbReference type="GO" id="GO:0008865">
    <property type="term" value="F:fructokinase activity"/>
    <property type="evidence" value="ECO:0007669"/>
    <property type="project" value="TreeGrafter"/>
</dbReference>
<protein>
    <recommendedName>
        <fullName evidence="6">Phosphotransferase</fullName>
        <ecNumber evidence="6">2.7.1.-</ecNumber>
    </recommendedName>
</protein>
<dbReference type="EMBL" id="JAPZBS010000002">
    <property type="protein sequence ID" value="KAJ5381063.1"/>
    <property type="molecule type" value="Genomic_DNA"/>
</dbReference>
<feature type="domain" description="Hexokinase N-terminal" evidence="7">
    <location>
        <begin position="15"/>
        <end position="207"/>
    </location>
</feature>
<keyword evidence="2 6" id="KW-0808">Transferase</keyword>
<organism evidence="9 10">
    <name type="scientific">Penicillium cataractarum</name>
    <dbReference type="NCBI Taxonomy" id="2100454"/>
    <lineage>
        <taxon>Eukaryota</taxon>
        <taxon>Fungi</taxon>
        <taxon>Dikarya</taxon>
        <taxon>Ascomycota</taxon>
        <taxon>Pezizomycotina</taxon>
        <taxon>Eurotiomycetes</taxon>
        <taxon>Eurotiomycetidae</taxon>
        <taxon>Eurotiales</taxon>
        <taxon>Aspergillaceae</taxon>
        <taxon>Penicillium</taxon>
    </lineage>
</organism>
<evidence type="ECO:0000256" key="6">
    <source>
        <dbReference type="RuleBase" id="RU362007"/>
    </source>
</evidence>
<dbReference type="InterPro" id="IPR001312">
    <property type="entry name" value="Hexokinase"/>
</dbReference>
<dbReference type="Proteomes" id="UP001147782">
    <property type="component" value="Unassembled WGS sequence"/>
</dbReference>
<keyword evidence="10" id="KW-1185">Reference proteome</keyword>
<dbReference type="Pfam" id="PF03727">
    <property type="entry name" value="Hexokinase_2"/>
    <property type="match status" value="1"/>
</dbReference>
<evidence type="ECO:0000259" key="8">
    <source>
        <dbReference type="Pfam" id="PF03727"/>
    </source>
</evidence>
<dbReference type="Gene3D" id="3.40.367.20">
    <property type="match status" value="2"/>
</dbReference>
<keyword evidence="6" id="KW-0324">Glycolysis</keyword>
<dbReference type="PANTHER" id="PTHR19443:SF30">
    <property type="entry name" value="GLUCOKINASE-1-RELATED"/>
    <property type="match status" value="1"/>
</dbReference>
<dbReference type="Pfam" id="PF00349">
    <property type="entry name" value="Hexokinase_1"/>
    <property type="match status" value="1"/>
</dbReference>
<evidence type="ECO:0000256" key="2">
    <source>
        <dbReference type="ARBA" id="ARBA00022679"/>
    </source>
</evidence>
<dbReference type="GO" id="GO:0006006">
    <property type="term" value="P:glucose metabolic process"/>
    <property type="evidence" value="ECO:0007669"/>
    <property type="project" value="TreeGrafter"/>
</dbReference>
<keyword evidence="4 6" id="KW-0418">Kinase</keyword>
<dbReference type="GeneID" id="81435599"/>
<evidence type="ECO:0000256" key="4">
    <source>
        <dbReference type="ARBA" id="ARBA00022777"/>
    </source>
</evidence>
<dbReference type="GO" id="GO:0005739">
    <property type="term" value="C:mitochondrion"/>
    <property type="evidence" value="ECO:0007669"/>
    <property type="project" value="TreeGrafter"/>
</dbReference>
<dbReference type="GO" id="GO:0005829">
    <property type="term" value="C:cytosol"/>
    <property type="evidence" value="ECO:0007669"/>
    <property type="project" value="TreeGrafter"/>
</dbReference>
<dbReference type="InterPro" id="IPR022672">
    <property type="entry name" value="Hexokinase_N"/>
</dbReference>
<dbReference type="PROSITE" id="PS51748">
    <property type="entry name" value="HEXOKINASE_2"/>
    <property type="match status" value="1"/>
</dbReference>
<evidence type="ECO:0000313" key="10">
    <source>
        <dbReference type="Proteomes" id="UP001147782"/>
    </source>
</evidence>
<evidence type="ECO:0000256" key="5">
    <source>
        <dbReference type="ARBA" id="ARBA00022840"/>
    </source>
</evidence>
<dbReference type="PRINTS" id="PR00475">
    <property type="entry name" value="HEXOKINASE"/>
</dbReference>
<evidence type="ECO:0000259" key="7">
    <source>
        <dbReference type="Pfam" id="PF00349"/>
    </source>
</evidence>
<dbReference type="InterPro" id="IPR043129">
    <property type="entry name" value="ATPase_NBD"/>
</dbReference>
<comment type="similarity">
    <text evidence="1 6">Belongs to the hexokinase family.</text>
</comment>
<evidence type="ECO:0000256" key="3">
    <source>
        <dbReference type="ARBA" id="ARBA00022741"/>
    </source>
</evidence>
<evidence type="ECO:0000256" key="1">
    <source>
        <dbReference type="ARBA" id="ARBA00009225"/>
    </source>
</evidence>
<dbReference type="PANTHER" id="PTHR19443">
    <property type="entry name" value="HEXOKINASE"/>
    <property type="match status" value="1"/>
</dbReference>
<dbReference type="AlphaFoldDB" id="A0A9W9SM18"/>
<dbReference type="EC" id="2.7.1.-" evidence="6"/>
<dbReference type="Gene3D" id="3.30.420.40">
    <property type="match status" value="1"/>
</dbReference>
<comment type="caution">
    <text evidence="9">The sequence shown here is derived from an EMBL/GenBank/DDBJ whole genome shotgun (WGS) entry which is preliminary data.</text>
</comment>
<dbReference type="GO" id="GO:0001678">
    <property type="term" value="P:intracellular glucose homeostasis"/>
    <property type="evidence" value="ECO:0007669"/>
    <property type="project" value="InterPro"/>
</dbReference>
<name>A0A9W9SM18_9EURO</name>
<sequence length="534" mass="58388">MTKVNGDRLGLMAQAEQIASEFSLSSEHVRRVTKHLVRQLKDGLANERPWQLPAYLQSVPTGAEKGQFLAVDLGGSNCRICMAELHGDSTFTVLQSKHKVPSSVMVNQSYRPLFDFIARNISEFLSAHLDPHSRSAYKLGFTFSFTCEQESLNGGRLIHWDKGWDIPEAVGRDPCVMLQEAIDRMGLPVLVTVLANDSVGTLLTRSYSSGQGISTLGAVIFGTGTNAAYVEKLSNVRRLKKVKANAEGIMVINSEWGSLDDEMKVLPRTPLDDELDAASVDPGFGMLEKRVSGLYLGELLRLAILKLLRASAFDMTIAEESCLFRRDRIDSSLLSHLAISKNDIDNAVRLLQDTLSAKDVSRTDAEAIKLIAEAIARRAARLSGASLAAVIIQSGRLETSSRKFLKRVPSRATSISPYSFKNLYNYAPLLLRHLLDFVRLICKRPSWMPPKHTPDTDGTPLPGDIIDIGADGSVIESYPTFEAEMRGAMREVPEIGPAGEQRVRITLTKDGSGVGAALMAHAASLAEINRPGNS</sequence>
<keyword evidence="5 6" id="KW-0067">ATP-binding</keyword>
<dbReference type="GO" id="GO:0006096">
    <property type="term" value="P:glycolytic process"/>
    <property type="evidence" value="ECO:0007669"/>
    <property type="project" value="UniProtKB-KW"/>
</dbReference>
<reference evidence="9" key="2">
    <citation type="journal article" date="2023" name="IMA Fungus">
        <title>Comparative genomic study of the Penicillium genus elucidates a diverse pangenome and 15 lateral gene transfer events.</title>
        <authorList>
            <person name="Petersen C."/>
            <person name="Sorensen T."/>
            <person name="Nielsen M.R."/>
            <person name="Sondergaard T.E."/>
            <person name="Sorensen J.L."/>
            <person name="Fitzpatrick D.A."/>
            <person name="Frisvad J.C."/>
            <person name="Nielsen K.L."/>
        </authorList>
    </citation>
    <scope>NUCLEOTIDE SEQUENCE</scope>
    <source>
        <strain evidence="9">IBT 29864</strain>
    </source>
</reference>
<dbReference type="OrthoDB" id="419537at2759"/>
<dbReference type="GO" id="GO:0005524">
    <property type="term" value="F:ATP binding"/>
    <property type="evidence" value="ECO:0007669"/>
    <property type="project" value="UniProtKB-UniRule"/>
</dbReference>
<dbReference type="RefSeq" id="XP_056558634.1">
    <property type="nucleotide sequence ID" value="XM_056696422.1"/>
</dbReference>
<dbReference type="SUPFAM" id="SSF53067">
    <property type="entry name" value="Actin-like ATPase domain"/>
    <property type="match status" value="2"/>
</dbReference>
<feature type="domain" description="Hexokinase C-terminal" evidence="8">
    <location>
        <begin position="218"/>
        <end position="521"/>
    </location>
</feature>
<proteinExistence type="inferred from homology"/>